<dbReference type="InterPro" id="IPR051401">
    <property type="entry name" value="GtrA_CellWall_Glycosyl"/>
</dbReference>
<dbReference type="PANTHER" id="PTHR38459">
    <property type="entry name" value="PROPHAGE BACTOPRENOL-LINKED GLUCOSE TRANSLOCASE HOMOLOG"/>
    <property type="match status" value="1"/>
</dbReference>
<dbReference type="KEGG" id="xcv:XCV3715"/>
<dbReference type="eggNOG" id="COG2246">
    <property type="taxonomic scope" value="Bacteria"/>
</dbReference>
<keyword evidence="3 6" id="KW-0812">Transmembrane</keyword>
<comment type="similarity">
    <text evidence="2">Belongs to the GtrA family.</text>
</comment>
<dbReference type="Pfam" id="PF04138">
    <property type="entry name" value="GtrA_DPMS_TM"/>
    <property type="match status" value="1"/>
</dbReference>
<name>Q3BP67_XANE5</name>
<dbReference type="HOGENOM" id="CLU_083873_5_2_6"/>
<dbReference type="GO" id="GO:0005886">
    <property type="term" value="C:plasma membrane"/>
    <property type="evidence" value="ECO:0007669"/>
    <property type="project" value="TreeGrafter"/>
</dbReference>
<gene>
    <name evidence="8" type="primary">wxcN</name>
    <name evidence="8" type="ordered locus">XCV3715</name>
</gene>
<dbReference type="EMBL" id="AM039952">
    <property type="protein sequence ID" value="CAJ25446.1"/>
    <property type="molecule type" value="Genomic_DNA"/>
</dbReference>
<comment type="subcellular location">
    <subcellularLocation>
        <location evidence="1">Membrane</location>
        <topology evidence="1">Multi-pass membrane protein</topology>
    </subcellularLocation>
</comment>
<evidence type="ECO:0000256" key="1">
    <source>
        <dbReference type="ARBA" id="ARBA00004141"/>
    </source>
</evidence>
<feature type="domain" description="GtrA/DPMS transmembrane" evidence="7">
    <location>
        <begin position="53"/>
        <end position="162"/>
    </location>
</feature>
<evidence type="ECO:0000256" key="4">
    <source>
        <dbReference type="ARBA" id="ARBA00022989"/>
    </source>
</evidence>
<keyword evidence="5 6" id="KW-0472">Membrane</keyword>
<dbReference type="PANTHER" id="PTHR38459:SF1">
    <property type="entry name" value="PROPHAGE BACTOPRENOL-LINKED GLUCOSE TRANSLOCASE HOMOLOG"/>
    <property type="match status" value="1"/>
</dbReference>
<evidence type="ECO:0000313" key="9">
    <source>
        <dbReference type="Proteomes" id="UP000007069"/>
    </source>
</evidence>
<reference evidence="8 9" key="1">
    <citation type="journal article" date="2005" name="J. Bacteriol.">
        <title>Insights into genome plasticity and pathogenicity of the plant pathogenic Bacterium Xanthomonas campestris pv. vesicatoria revealed by the complete genome sequence.</title>
        <authorList>
            <person name="Thieme F."/>
            <person name="Koebnik R."/>
            <person name="Bekel T."/>
            <person name="Berger C."/>
            <person name="Boch J."/>
            <person name="Buettner D."/>
            <person name="Caldana C."/>
            <person name="Gaigalat L."/>
            <person name="Goesmann A."/>
            <person name="Kay S."/>
            <person name="Kirchner O."/>
            <person name="Lanz C."/>
            <person name="Linke B."/>
            <person name="McHardy A.C."/>
            <person name="Meyer F."/>
            <person name="Mittenhuber G."/>
            <person name="Nies D.H."/>
            <person name="Niesbach-Kloesgen U."/>
            <person name="Patschkowski T."/>
            <person name="Rueckert C."/>
            <person name="Rupp O."/>
            <person name="Schneicker S."/>
            <person name="Schuster S.C."/>
            <person name="Vorhoelter F.J."/>
            <person name="Weber E."/>
            <person name="Puehler A."/>
            <person name="Bonas U."/>
            <person name="Bartels D."/>
            <person name="Kaiser O."/>
        </authorList>
    </citation>
    <scope>NUCLEOTIDE SEQUENCE [LARGE SCALE GENOMIC DNA]</scope>
    <source>
        <strain evidence="8 9">85-10</strain>
    </source>
</reference>
<feature type="transmembrane region" description="Helical" evidence="6">
    <location>
        <begin position="50"/>
        <end position="71"/>
    </location>
</feature>
<feature type="transmembrane region" description="Helical" evidence="6">
    <location>
        <begin position="141"/>
        <end position="163"/>
    </location>
</feature>
<evidence type="ECO:0000256" key="5">
    <source>
        <dbReference type="ARBA" id="ARBA00023136"/>
    </source>
</evidence>
<dbReference type="Proteomes" id="UP000007069">
    <property type="component" value="Chromosome"/>
</dbReference>
<evidence type="ECO:0000256" key="2">
    <source>
        <dbReference type="ARBA" id="ARBA00009399"/>
    </source>
</evidence>
<sequence>MPCCWCLRPSPTTPMSTFAITRPSRVWRMRADESPHADALLRRHRSLFAVALRFLLGGALNTGLTLALYWVLLDFMYYQWAYLASFCAGILLSYLINTRYVFRAQHSWLKFAAFPVIYLVTYAVGALALKISVGHLGVPAAVGPLISIVVTLPVSFILSKLLLQPPKPDSHQG</sequence>
<evidence type="ECO:0000313" key="8">
    <source>
        <dbReference type="EMBL" id="CAJ25446.1"/>
    </source>
</evidence>
<evidence type="ECO:0000256" key="6">
    <source>
        <dbReference type="SAM" id="Phobius"/>
    </source>
</evidence>
<dbReference type="GO" id="GO:0000271">
    <property type="term" value="P:polysaccharide biosynthetic process"/>
    <property type="evidence" value="ECO:0007669"/>
    <property type="project" value="InterPro"/>
</dbReference>
<protein>
    <submittedName>
        <fullName evidence="8">Putative membrane protein involved in synthesis of cell surface polysaccharides</fullName>
    </submittedName>
</protein>
<accession>Q3BP67</accession>
<keyword evidence="4 6" id="KW-1133">Transmembrane helix</keyword>
<evidence type="ECO:0000259" key="7">
    <source>
        <dbReference type="Pfam" id="PF04138"/>
    </source>
</evidence>
<dbReference type="STRING" id="456327.BJD11_04095"/>
<feature type="transmembrane region" description="Helical" evidence="6">
    <location>
        <begin position="77"/>
        <end position="96"/>
    </location>
</feature>
<dbReference type="InterPro" id="IPR007267">
    <property type="entry name" value="GtrA_DPMS_TM"/>
</dbReference>
<dbReference type="AlphaFoldDB" id="Q3BP67"/>
<proteinExistence type="inferred from homology"/>
<feature type="transmembrane region" description="Helical" evidence="6">
    <location>
        <begin position="108"/>
        <end position="129"/>
    </location>
</feature>
<organism evidence="9">
    <name type="scientific">Xanthomonas euvesicatoria pv. vesicatoria (strain 85-10)</name>
    <name type="common">Xanthomonas campestris pv. vesicatoria</name>
    <dbReference type="NCBI Taxonomy" id="316273"/>
    <lineage>
        <taxon>Bacteria</taxon>
        <taxon>Pseudomonadati</taxon>
        <taxon>Pseudomonadota</taxon>
        <taxon>Gammaproteobacteria</taxon>
        <taxon>Lysobacterales</taxon>
        <taxon>Lysobacteraceae</taxon>
        <taxon>Xanthomonas</taxon>
    </lineage>
</organism>
<evidence type="ECO:0000256" key="3">
    <source>
        <dbReference type="ARBA" id="ARBA00022692"/>
    </source>
</evidence>